<accession>A0A6I4W8S8</accession>
<reference evidence="8 9" key="1">
    <citation type="submission" date="2019-12" db="EMBL/GenBank/DDBJ databases">
        <title>Nocardia macrotermitis sp. nov. and Nocardia aurantia sp. nov., isolated from the gut of the fungus growing-termite Macrotermes natalensis.</title>
        <authorList>
            <person name="Christine B."/>
            <person name="Rene B."/>
        </authorList>
    </citation>
    <scope>NUCLEOTIDE SEQUENCE [LARGE SCALE GENOMIC DNA]</scope>
    <source>
        <strain evidence="8 9">DSM 102126</strain>
    </source>
</reference>
<evidence type="ECO:0000259" key="6">
    <source>
        <dbReference type="Pfam" id="PF13086"/>
    </source>
</evidence>
<sequence length="986" mass="109262">MTFRLVTLPGSINLVPSEKLNSKVDRLARENPHLQLPVDLRRLESDLNARADGVAVTFSEPWQGGDWSLLLHLTTYTVRLFLTKKYQDAYTIASISPMRMHDHERLARGCLLVRPSRWRVNFDVRTIPRPSDSYWSSLVDAWDGLGSELATRQGGSALTSAQSGFLDTLEQTVDASQRIDAETARSMAAFPYRAVTATGEQRDGAQSAYRFRLVGGEKPERETFVQVRGDPGLRGRVVRNEGDAVTVRFDGPVDWDRLARFPQGVLEATPSSVVFDKQREAIALLRAGQSRNMGLLPAVVEHRVGRIPPTPARATEDLDPDQQEAFRRGLATPDLLVVLGPPGTGKTRVIAQIAHAASLDRQERVLVTSRTNRAVDNVLTRLPGNLEVVRVGHTGVTADGKPYLLERRAAELRERVLNESKRSMDAYRDVETAGKWTDELHDRLDALAAARAGTEQARARHDAARRAVGGPIQVRVDELTARRDKKVQVLDRHRRRTERRARRLLWARAERAPVLSVLVGLLALLWTRRQAAGKARADRLNEELFRIRDALTEAVEELEAVTRDAPSVRAAHRDLDTAARLYHTRVLAAVQAARHARLALGSAAVVPPVREDAPPDVVEADLGSLLGWLRAALPVISARAALLGEWHADIEGATDQLYPELIRYADVIAATCTGTASRPEIADVSFDLAIVDEAGQIGVADALVPLVRAKRGVLVGDAQQLPPFLDSEVEAWGRSVGDPLVRDLLAKSALERLVDGLPSGHVVQLTRQRRMPAVIADFVSDAFYQGRLRTDVTRVHRDQIFAGPLAFVDTARLPDRERGERQGRARERWGQTGYVNPAEADLLVELAVHYHRRGTEWAVIVPYKAQVRMITAALAARIGDATLLGLNVGTVDSFQGDERSVILYGFTRANGHGDVGFLKELRRANVAFTRVQRQLVLVGDLPTLTAARDHGFAELARSLRDHVVRNGELRQYREVHDLVRKLNEQE</sequence>
<evidence type="ECO:0000313" key="8">
    <source>
        <dbReference type="EMBL" id="MXQ65961.1"/>
    </source>
</evidence>
<comment type="caution">
    <text evidence="8">The sequence shown here is derived from an EMBL/GenBank/DDBJ whole genome shotgun (WGS) entry which is preliminary data.</text>
</comment>
<keyword evidence="9" id="KW-1185">Reference proteome</keyword>
<dbReference type="Gene3D" id="3.40.50.300">
    <property type="entry name" value="P-loop containing nucleotide triphosphate hydrolases"/>
    <property type="match status" value="3"/>
</dbReference>
<dbReference type="GO" id="GO:0016787">
    <property type="term" value="F:hydrolase activity"/>
    <property type="evidence" value="ECO:0007669"/>
    <property type="project" value="UniProtKB-KW"/>
</dbReference>
<evidence type="ECO:0000256" key="3">
    <source>
        <dbReference type="ARBA" id="ARBA00022801"/>
    </source>
</evidence>
<dbReference type="InterPro" id="IPR027417">
    <property type="entry name" value="P-loop_NTPase"/>
</dbReference>
<protein>
    <submittedName>
        <fullName evidence="8">AAA family ATPase</fullName>
    </submittedName>
</protein>
<evidence type="ECO:0000256" key="5">
    <source>
        <dbReference type="ARBA" id="ARBA00022840"/>
    </source>
</evidence>
<dbReference type="InterPro" id="IPR041679">
    <property type="entry name" value="DNA2/NAM7-like_C"/>
</dbReference>
<dbReference type="RefSeq" id="WP_161104164.1">
    <property type="nucleotide sequence ID" value="NZ_JBHLYI010000004.1"/>
</dbReference>
<evidence type="ECO:0000259" key="7">
    <source>
        <dbReference type="Pfam" id="PF13087"/>
    </source>
</evidence>
<dbReference type="SUPFAM" id="SSF52540">
    <property type="entry name" value="P-loop containing nucleoside triphosphate hydrolases"/>
    <property type="match status" value="1"/>
</dbReference>
<organism evidence="8 9">
    <name type="scientific">Actinomadura rayongensis</name>
    <dbReference type="NCBI Taxonomy" id="1429076"/>
    <lineage>
        <taxon>Bacteria</taxon>
        <taxon>Bacillati</taxon>
        <taxon>Actinomycetota</taxon>
        <taxon>Actinomycetes</taxon>
        <taxon>Streptosporangiales</taxon>
        <taxon>Thermomonosporaceae</taxon>
        <taxon>Actinomadura</taxon>
    </lineage>
</organism>
<gene>
    <name evidence="8" type="ORF">GQ466_18235</name>
</gene>
<keyword evidence="3" id="KW-0378">Hydrolase</keyword>
<keyword evidence="2" id="KW-0547">Nucleotide-binding</keyword>
<comment type="similarity">
    <text evidence="1">Belongs to the DNA2/NAM7 helicase family.</text>
</comment>
<feature type="domain" description="DNA2/NAM7 helicase helicase" evidence="6">
    <location>
        <begin position="318"/>
        <end position="501"/>
    </location>
</feature>
<dbReference type="EMBL" id="WUTW01000003">
    <property type="protein sequence ID" value="MXQ65961.1"/>
    <property type="molecule type" value="Genomic_DNA"/>
</dbReference>
<name>A0A6I4W8S8_9ACTN</name>
<feature type="domain" description="DNA2/NAM7 helicase-like C-terminal" evidence="7">
    <location>
        <begin position="746"/>
        <end position="940"/>
    </location>
</feature>
<keyword evidence="5" id="KW-0067">ATP-binding</keyword>
<dbReference type="CDD" id="cd18808">
    <property type="entry name" value="SF1_C_Upf1"/>
    <property type="match status" value="1"/>
</dbReference>
<dbReference type="PANTHER" id="PTHR43788:SF8">
    <property type="entry name" value="DNA-BINDING PROTEIN SMUBP-2"/>
    <property type="match status" value="1"/>
</dbReference>
<dbReference type="InterPro" id="IPR047187">
    <property type="entry name" value="SF1_C_Upf1"/>
</dbReference>
<dbReference type="InterPro" id="IPR041677">
    <property type="entry name" value="DNA2/NAM7_AAA_11"/>
</dbReference>
<dbReference type="GO" id="GO:0043139">
    <property type="term" value="F:5'-3' DNA helicase activity"/>
    <property type="evidence" value="ECO:0007669"/>
    <property type="project" value="TreeGrafter"/>
</dbReference>
<dbReference type="Pfam" id="PF13087">
    <property type="entry name" value="AAA_12"/>
    <property type="match status" value="1"/>
</dbReference>
<evidence type="ECO:0000313" key="9">
    <source>
        <dbReference type="Proteomes" id="UP000431901"/>
    </source>
</evidence>
<evidence type="ECO:0000256" key="2">
    <source>
        <dbReference type="ARBA" id="ARBA00022741"/>
    </source>
</evidence>
<dbReference type="GO" id="GO:0005524">
    <property type="term" value="F:ATP binding"/>
    <property type="evidence" value="ECO:0007669"/>
    <property type="project" value="UniProtKB-KW"/>
</dbReference>
<dbReference type="Proteomes" id="UP000431901">
    <property type="component" value="Unassembled WGS sequence"/>
</dbReference>
<dbReference type="AlphaFoldDB" id="A0A6I4W8S8"/>
<dbReference type="InterPro" id="IPR050534">
    <property type="entry name" value="Coronavir_polyprotein_1ab"/>
</dbReference>
<dbReference type="Pfam" id="PF13086">
    <property type="entry name" value="AAA_11"/>
    <property type="match status" value="2"/>
</dbReference>
<evidence type="ECO:0000256" key="1">
    <source>
        <dbReference type="ARBA" id="ARBA00007913"/>
    </source>
</evidence>
<dbReference type="OrthoDB" id="3197455at2"/>
<feature type="domain" description="DNA2/NAM7 helicase helicase" evidence="6">
    <location>
        <begin position="644"/>
        <end position="727"/>
    </location>
</feature>
<proteinExistence type="inferred from homology"/>
<keyword evidence="4" id="KW-0347">Helicase</keyword>
<dbReference type="PANTHER" id="PTHR43788">
    <property type="entry name" value="DNA2/NAM7 HELICASE FAMILY MEMBER"/>
    <property type="match status" value="1"/>
</dbReference>
<evidence type="ECO:0000256" key="4">
    <source>
        <dbReference type="ARBA" id="ARBA00022806"/>
    </source>
</evidence>